<evidence type="ECO:0000259" key="2">
    <source>
        <dbReference type="Pfam" id="PF13472"/>
    </source>
</evidence>
<dbReference type="Gene3D" id="3.40.50.1110">
    <property type="entry name" value="SGNH hydrolase"/>
    <property type="match status" value="1"/>
</dbReference>
<dbReference type="InterPro" id="IPR013830">
    <property type="entry name" value="SGNH_hydro"/>
</dbReference>
<name>A0A191YRB5_9PSED</name>
<feature type="domain" description="SGNH hydrolase-type esterase" evidence="2">
    <location>
        <begin position="45"/>
        <end position="213"/>
    </location>
</feature>
<dbReference type="OrthoDB" id="9786188at2"/>
<dbReference type="InterPro" id="IPR051532">
    <property type="entry name" value="Ester_Hydrolysis_Enzymes"/>
</dbReference>
<organism evidence="3 4">
    <name type="scientific">Pseudomonas silesiensis</name>
    <dbReference type="NCBI Taxonomy" id="1853130"/>
    <lineage>
        <taxon>Bacteria</taxon>
        <taxon>Pseudomonadati</taxon>
        <taxon>Pseudomonadota</taxon>
        <taxon>Gammaproteobacteria</taxon>
        <taxon>Pseudomonadales</taxon>
        <taxon>Pseudomonadaceae</taxon>
        <taxon>Pseudomonas</taxon>
    </lineage>
</organism>
<dbReference type="PANTHER" id="PTHR30383">
    <property type="entry name" value="THIOESTERASE 1/PROTEASE 1/LYSOPHOSPHOLIPASE L1"/>
    <property type="match status" value="1"/>
</dbReference>
<proteinExistence type="predicted"/>
<evidence type="ECO:0000313" key="3">
    <source>
        <dbReference type="EMBL" id="ANJ55412.1"/>
    </source>
</evidence>
<dbReference type="GO" id="GO:0004622">
    <property type="term" value="F:phosphatidylcholine lysophospholipase activity"/>
    <property type="evidence" value="ECO:0007669"/>
    <property type="project" value="TreeGrafter"/>
</dbReference>
<feature type="chain" id="PRO_5008249855" description="SGNH hydrolase-type esterase domain-containing protein" evidence="1">
    <location>
        <begin position="24"/>
        <end position="229"/>
    </location>
</feature>
<evidence type="ECO:0000313" key="4">
    <source>
        <dbReference type="Proteomes" id="UP000078354"/>
    </source>
</evidence>
<dbReference type="Pfam" id="PF13472">
    <property type="entry name" value="Lipase_GDSL_2"/>
    <property type="match status" value="1"/>
</dbReference>
<dbReference type="KEGG" id="psil:PMA3_09760"/>
<accession>A0A191YRB5</accession>
<dbReference type="InterPro" id="IPR036514">
    <property type="entry name" value="SGNH_hydro_sf"/>
</dbReference>
<dbReference type="Proteomes" id="UP000078354">
    <property type="component" value="Chromosome"/>
</dbReference>
<reference evidence="3 4" key="1">
    <citation type="journal article" date="2018" name="Syst. Appl. Microbiol.">
        <title>Pseudomonas silesiensis sp. nov. strain A3T isolated from a biological pesticide sewage treatment plant and analysis of the complete genome sequence.</title>
        <authorList>
            <person name="Kaminski M.A."/>
            <person name="Furmanczyk E.M."/>
            <person name="Sobczak A."/>
            <person name="Dziembowski A."/>
            <person name="Lipinski L."/>
        </authorList>
    </citation>
    <scope>NUCLEOTIDE SEQUENCE [LARGE SCALE GENOMIC DNA]</scope>
    <source>
        <strain evidence="3 4">A3</strain>
    </source>
</reference>
<dbReference type="PANTHER" id="PTHR30383:SF5">
    <property type="entry name" value="SGNH HYDROLASE-TYPE ESTERASE DOMAIN-CONTAINING PROTEIN"/>
    <property type="match status" value="1"/>
</dbReference>
<dbReference type="AlphaFoldDB" id="A0A191YRB5"/>
<evidence type="ECO:0000256" key="1">
    <source>
        <dbReference type="SAM" id="SignalP"/>
    </source>
</evidence>
<dbReference type="RefSeq" id="WP_082930284.1">
    <property type="nucleotide sequence ID" value="NZ_CP014870.1"/>
</dbReference>
<keyword evidence="4" id="KW-1185">Reference proteome</keyword>
<dbReference type="EMBL" id="CP014870">
    <property type="protein sequence ID" value="ANJ55412.1"/>
    <property type="molecule type" value="Genomic_DNA"/>
</dbReference>
<protein>
    <recommendedName>
        <fullName evidence="2">SGNH hydrolase-type esterase domain-containing protein</fullName>
    </recommendedName>
</protein>
<feature type="signal peptide" evidence="1">
    <location>
        <begin position="1"/>
        <end position="23"/>
    </location>
</feature>
<dbReference type="STRING" id="1853130.PMA3_09760"/>
<gene>
    <name evidence="3" type="ORF">PMA3_09760</name>
</gene>
<dbReference type="SUPFAM" id="SSF52266">
    <property type="entry name" value="SGNH hydrolase"/>
    <property type="match status" value="1"/>
</dbReference>
<sequence>MNYLWAKALFAGMLLSLSAASFAGQPSALYSNLDAGKAQNVVAYGTSLTASGAWVQQLGDDLNQRYPGRATVINSGKGSMWSGWGVENLDSRVISKSPDTVFIEFAVNDAFLPNNTTVEQARKNLELMIDRIKAAKSSTEVILMVMNPVIGPSAVQRPQLRDYFQMYRDVATARGLRLIDNYPRWEAVLKSNPDLFNQYVADGLHPNADGYRAVVTPSLIENLSGASPD</sequence>
<keyword evidence="1" id="KW-0732">Signal</keyword>